<dbReference type="SUPFAM" id="SSF52374">
    <property type="entry name" value="Nucleotidylyl transferase"/>
    <property type="match status" value="1"/>
</dbReference>
<reference evidence="1" key="1">
    <citation type="submission" date="2018-05" db="EMBL/GenBank/DDBJ databases">
        <authorList>
            <person name="Lanie J.A."/>
            <person name="Ng W.-L."/>
            <person name="Kazmierczak K.M."/>
            <person name="Andrzejewski T.M."/>
            <person name="Davidsen T.M."/>
            <person name="Wayne K.J."/>
            <person name="Tettelin H."/>
            <person name="Glass J.I."/>
            <person name="Rusch D."/>
            <person name="Podicherti R."/>
            <person name="Tsui H.-C.T."/>
            <person name="Winkler M.E."/>
        </authorList>
    </citation>
    <scope>NUCLEOTIDE SEQUENCE</scope>
</reference>
<sequence>MYNNHKVKDLDELAVIIQSLRSEGKRVAHSHGVFDLLHLGHIRHFEEAKS</sequence>
<proteinExistence type="predicted"/>
<gene>
    <name evidence="1" type="ORF">METZ01_LOCUS286222</name>
</gene>
<name>A0A382L8Z5_9ZZZZ</name>
<protein>
    <recommendedName>
        <fullName evidence="2">Cytidyltransferase-like domain-containing protein</fullName>
    </recommendedName>
</protein>
<feature type="non-terminal residue" evidence="1">
    <location>
        <position position="50"/>
    </location>
</feature>
<evidence type="ECO:0008006" key="2">
    <source>
        <dbReference type="Google" id="ProtNLM"/>
    </source>
</evidence>
<organism evidence="1">
    <name type="scientific">marine metagenome</name>
    <dbReference type="NCBI Taxonomy" id="408172"/>
    <lineage>
        <taxon>unclassified sequences</taxon>
        <taxon>metagenomes</taxon>
        <taxon>ecological metagenomes</taxon>
    </lineage>
</organism>
<dbReference type="EMBL" id="UINC01085631">
    <property type="protein sequence ID" value="SVC33368.1"/>
    <property type="molecule type" value="Genomic_DNA"/>
</dbReference>
<dbReference type="InterPro" id="IPR014729">
    <property type="entry name" value="Rossmann-like_a/b/a_fold"/>
</dbReference>
<evidence type="ECO:0000313" key="1">
    <source>
        <dbReference type="EMBL" id="SVC33368.1"/>
    </source>
</evidence>
<dbReference type="AlphaFoldDB" id="A0A382L8Z5"/>
<dbReference type="Gene3D" id="3.40.50.620">
    <property type="entry name" value="HUPs"/>
    <property type="match status" value="1"/>
</dbReference>
<accession>A0A382L8Z5</accession>